<accession>T1IEQ9</accession>
<dbReference type="Proteomes" id="UP000015103">
    <property type="component" value="Unassembled WGS sequence"/>
</dbReference>
<proteinExistence type="inferred from homology"/>
<dbReference type="InParanoid" id="T1IEQ9"/>
<dbReference type="GO" id="GO:0007018">
    <property type="term" value="P:microtubule-based movement"/>
    <property type="evidence" value="ECO:0007669"/>
    <property type="project" value="InterPro"/>
</dbReference>
<dbReference type="Gene3D" id="1.20.58.1980">
    <property type="match status" value="1"/>
</dbReference>
<evidence type="ECO:0000313" key="2">
    <source>
        <dbReference type="EnsemblMetazoa" id="RPRC014778-PA"/>
    </source>
</evidence>
<dbReference type="GO" id="GO:0008017">
    <property type="term" value="F:microtubule binding"/>
    <property type="evidence" value="ECO:0007669"/>
    <property type="project" value="InterPro"/>
</dbReference>
<dbReference type="InterPro" id="IPR001752">
    <property type="entry name" value="Kinesin_motor_dom"/>
</dbReference>
<evidence type="ECO:0000256" key="1">
    <source>
        <dbReference type="PROSITE-ProRule" id="PRU00283"/>
    </source>
</evidence>
<sequence>MAATNKHGREVLQTYVLANQSRKEQDNNNKFIAFKFSPYGNIVTNEGLLRFKEQEKQMVPFRESKLTQLFQHALLGNSGITMITNISQSDELTSETLVLKSTAVAMKIKAKPFVKKVISKRKSVFADYCSTRIDDLHAITSN</sequence>
<dbReference type="InterPro" id="IPR027417">
    <property type="entry name" value="P-loop_NTPase"/>
</dbReference>
<evidence type="ECO:0000313" key="3">
    <source>
        <dbReference type="Proteomes" id="UP000015103"/>
    </source>
</evidence>
<comment type="similarity">
    <text evidence="1">Belongs to the TRAFAC class myosin-kinesin ATPase superfamily. Kinesin family.</text>
</comment>
<reference evidence="2" key="1">
    <citation type="submission" date="2015-05" db="UniProtKB">
        <authorList>
            <consortium name="EnsemblMetazoa"/>
        </authorList>
    </citation>
    <scope>IDENTIFICATION</scope>
</reference>
<comment type="caution">
    <text evidence="1">Lacks conserved residue(s) required for the propagation of feature annotation.</text>
</comment>
<dbReference type="AlphaFoldDB" id="T1IEQ9"/>
<dbReference type="HOGENOM" id="CLU_1818184_0_0_1"/>
<organism evidence="2 3">
    <name type="scientific">Rhodnius prolixus</name>
    <name type="common">Triatomid bug</name>
    <dbReference type="NCBI Taxonomy" id="13249"/>
    <lineage>
        <taxon>Eukaryota</taxon>
        <taxon>Metazoa</taxon>
        <taxon>Ecdysozoa</taxon>
        <taxon>Arthropoda</taxon>
        <taxon>Hexapoda</taxon>
        <taxon>Insecta</taxon>
        <taxon>Pterygota</taxon>
        <taxon>Neoptera</taxon>
        <taxon>Paraneoptera</taxon>
        <taxon>Hemiptera</taxon>
        <taxon>Heteroptera</taxon>
        <taxon>Panheteroptera</taxon>
        <taxon>Cimicomorpha</taxon>
        <taxon>Reduviidae</taxon>
        <taxon>Triatominae</taxon>
        <taxon>Rhodnius</taxon>
    </lineage>
</organism>
<keyword evidence="3" id="KW-1185">Reference proteome</keyword>
<name>T1IEQ9_RHOPR</name>
<dbReference type="VEuPathDB" id="VectorBase:RPRC014778"/>
<dbReference type="EMBL" id="ACPB03022128">
    <property type="status" value="NOT_ANNOTATED_CDS"/>
    <property type="molecule type" value="Genomic_DNA"/>
</dbReference>
<dbReference type="GO" id="GO:0003777">
    <property type="term" value="F:microtubule motor activity"/>
    <property type="evidence" value="ECO:0007669"/>
    <property type="project" value="InterPro"/>
</dbReference>
<protein>
    <submittedName>
        <fullName evidence="2">Kinesin motor domain-containing protein</fullName>
    </submittedName>
</protein>
<dbReference type="GO" id="GO:0005524">
    <property type="term" value="F:ATP binding"/>
    <property type="evidence" value="ECO:0007669"/>
    <property type="project" value="InterPro"/>
</dbReference>
<dbReference type="EnsemblMetazoa" id="RPRC014778-RA">
    <property type="protein sequence ID" value="RPRC014778-PA"/>
    <property type="gene ID" value="RPRC014778"/>
</dbReference>
<dbReference type="STRING" id="13249.T1IEQ9"/>
<dbReference type="Pfam" id="PF00225">
    <property type="entry name" value="Kinesin"/>
    <property type="match status" value="1"/>
</dbReference>
<dbReference type="SUPFAM" id="SSF52540">
    <property type="entry name" value="P-loop containing nucleoside triphosphate hydrolases"/>
    <property type="match status" value="1"/>
</dbReference>
<dbReference type="PROSITE" id="PS50067">
    <property type="entry name" value="KINESIN_MOTOR_2"/>
    <property type="match status" value="1"/>
</dbReference>